<dbReference type="PROSITE" id="PS50105">
    <property type="entry name" value="SAM_DOMAIN"/>
    <property type="match status" value="1"/>
</dbReference>
<evidence type="ECO:0000259" key="17">
    <source>
        <dbReference type="PROSITE" id="PS50105"/>
    </source>
</evidence>
<keyword evidence="11" id="KW-0472">Membrane</keyword>
<evidence type="ECO:0000256" key="10">
    <source>
        <dbReference type="ARBA" id="ARBA00023065"/>
    </source>
</evidence>
<feature type="coiled-coil region" evidence="14">
    <location>
        <begin position="440"/>
        <end position="510"/>
    </location>
</feature>
<feature type="compositionally biased region" description="Low complexity" evidence="15">
    <location>
        <begin position="747"/>
        <end position="759"/>
    </location>
</feature>
<feature type="region of interest" description="Disordered" evidence="15">
    <location>
        <begin position="982"/>
        <end position="1038"/>
    </location>
</feature>
<keyword evidence="12" id="KW-0325">Glycoprotein</keyword>
<dbReference type="GO" id="GO:0002115">
    <property type="term" value="P:store-operated calcium entry"/>
    <property type="evidence" value="ECO:0007669"/>
    <property type="project" value="TreeGrafter"/>
</dbReference>
<keyword evidence="2" id="KW-0597">Phosphoprotein</keyword>
<evidence type="ECO:0000256" key="12">
    <source>
        <dbReference type="ARBA" id="ARBA00023180"/>
    </source>
</evidence>
<accession>A0A2M4A266</accession>
<keyword evidence="8" id="KW-1133">Transmembrane helix</keyword>
<dbReference type="Pfam" id="PF16533">
    <property type="entry name" value="SOAR"/>
    <property type="match status" value="1"/>
</dbReference>
<dbReference type="Gene3D" id="1.10.238.180">
    <property type="match status" value="1"/>
</dbReference>
<dbReference type="GO" id="GO:0005509">
    <property type="term" value="F:calcium ion binding"/>
    <property type="evidence" value="ECO:0007669"/>
    <property type="project" value="TreeGrafter"/>
</dbReference>
<evidence type="ECO:0000256" key="14">
    <source>
        <dbReference type="SAM" id="Coils"/>
    </source>
</evidence>
<dbReference type="Pfam" id="PF07647">
    <property type="entry name" value="SAM_2"/>
    <property type="match status" value="1"/>
</dbReference>
<dbReference type="PANTHER" id="PTHR15136:SF5">
    <property type="entry name" value="STROMAL INTERACTION MOLECULE HOMOLOG"/>
    <property type="match status" value="1"/>
</dbReference>
<keyword evidence="1" id="KW-0813">Transport</keyword>
<dbReference type="GO" id="GO:0051049">
    <property type="term" value="P:regulation of transport"/>
    <property type="evidence" value="ECO:0007669"/>
    <property type="project" value="UniProtKB-ARBA"/>
</dbReference>
<evidence type="ECO:0000256" key="5">
    <source>
        <dbReference type="ARBA" id="ARBA00022723"/>
    </source>
</evidence>
<organism evidence="18">
    <name type="scientific">Anopheles triannulatus</name>
    <dbReference type="NCBI Taxonomy" id="58253"/>
    <lineage>
        <taxon>Eukaryota</taxon>
        <taxon>Metazoa</taxon>
        <taxon>Ecdysozoa</taxon>
        <taxon>Arthropoda</taxon>
        <taxon>Hexapoda</taxon>
        <taxon>Insecta</taxon>
        <taxon>Pterygota</taxon>
        <taxon>Neoptera</taxon>
        <taxon>Endopterygota</taxon>
        <taxon>Diptera</taxon>
        <taxon>Nematocera</taxon>
        <taxon>Culicoidea</taxon>
        <taxon>Culicidae</taxon>
        <taxon>Anophelinae</taxon>
        <taxon>Anopheles</taxon>
    </lineage>
</organism>
<dbReference type="FunFam" id="1.10.238.180:FF:000001">
    <property type="entry name" value="Stromal interaction molecule 1"/>
    <property type="match status" value="1"/>
</dbReference>
<evidence type="ECO:0000256" key="7">
    <source>
        <dbReference type="ARBA" id="ARBA00022837"/>
    </source>
</evidence>
<evidence type="ECO:0000256" key="15">
    <source>
        <dbReference type="SAM" id="MobiDB-lite"/>
    </source>
</evidence>
<feature type="compositionally biased region" description="Low complexity" evidence="15">
    <location>
        <begin position="134"/>
        <end position="193"/>
    </location>
</feature>
<evidence type="ECO:0000256" key="4">
    <source>
        <dbReference type="ARBA" id="ARBA00022692"/>
    </source>
</evidence>
<dbReference type="Pfam" id="PF25578">
    <property type="entry name" value="EF-hand_STIM1"/>
    <property type="match status" value="1"/>
</dbReference>
<feature type="chain" id="PRO_5014597689" evidence="16">
    <location>
        <begin position="38"/>
        <end position="1038"/>
    </location>
</feature>
<evidence type="ECO:0000256" key="16">
    <source>
        <dbReference type="SAM" id="SignalP"/>
    </source>
</evidence>
<keyword evidence="6 16" id="KW-0732">Signal</keyword>
<feature type="region of interest" description="Disordered" evidence="15">
    <location>
        <begin position="644"/>
        <end position="680"/>
    </location>
</feature>
<dbReference type="InterPro" id="IPR037608">
    <property type="entry name" value="STIM1/2"/>
</dbReference>
<feature type="signal peptide" evidence="16">
    <location>
        <begin position="1"/>
        <end position="37"/>
    </location>
</feature>
<dbReference type="Gene3D" id="1.10.287.3550">
    <property type="match status" value="1"/>
</dbReference>
<evidence type="ECO:0000313" key="18">
    <source>
        <dbReference type="EMBL" id="MBW34914.1"/>
    </source>
</evidence>
<feature type="compositionally biased region" description="Polar residues" evidence="15">
    <location>
        <begin position="64"/>
        <end position="73"/>
    </location>
</feature>
<evidence type="ECO:0000256" key="11">
    <source>
        <dbReference type="ARBA" id="ARBA00023136"/>
    </source>
</evidence>
<dbReference type="CDD" id="cd09504">
    <property type="entry name" value="SAM_STIM-1_2-like"/>
    <property type="match status" value="1"/>
</dbReference>
<evidence type="ECO:0000256" key="1">
    <source>
        <dbReference type="ARBA" id="ARBA00022448"/>
    </source>
</evidence>
<evidence type="ECO:0000256" key="6">
    <source>
        <dbReference type="ARBA" id="ARBA00022729"/>
    </source>
</evidence>
<feature type="domain" description="SAM" evidence="17">
    <location>
        <begin position="322"/>
        <end position="380"/>
    </location>
</feature>
<evidence type="ECO:0000256" key="8">
    <source>
        <dbReference type="ARBA" id="ARBA00022989"/>
    </source>
</evidence>
<evidence type="ECO:0000256" key="3">
    <source>
        <dbReference type="ARBA" id="ARBA00022568"/>
    </source>
</evidence>
<evidence type="ECO:0000256" key="2">
    <source>
        <dbReference type="ARBA" id="ARBA00022553"/>
    </source>
</evidence>
<feature type="coiled-coil region" evidence="14">
    <location>
        <begin position="541"/>
        <end position="597"/>
    </location>
</feature>
<dbReference type="AlphaFoldDB" id="A0A2M4A266"/>
<keyword evidence="10" id="KW-0406">Ion transport</keyword>
<dbReference type="FunFam" id="1.10.287.3550:FF:000002">
    <property type="entry name" value="Stromal interaction molecule homolog"/>
    <property type="match status" value="1"/>
</dbReference>
<keyword evidence="4" id="KW-0812">Transmembrane</keyword>
<feature type="region of interest" description="Disordered" evidence="15">
    <location>
        <begin position="58"/>
        <end position="196"/>
    </location>
</feature>
<dbReference type="GO" id="GO:0005246">
    <property type="term" value="F:calcium channel regulator activity"/>
    <property type="evidence" value="ECO:0007669"/>
    <property type="project" value="InterPro"/>
</dbReference>
<dbReference type="GO" id="GO:0006874">
    <property type="term" value="P:intracellular calcium ion homeostasis"/>
    <property type="evidence" value="ECO:0007669"/>
    <property type="project" value="TreeGrafter"/>
</dbReference>
<keyword evidence="9 14" id="KW-0175">Coiled coil</keyword>
<feature type="compositionally biased region" description="Basic and acidic residues" evidence="15">
    <location>
        <begin position="666"/>
        <end position="680"/>
    </location>
</feature>
<reference evidence="18" key="1">
    <citation type="submission" date="2018-01" db="EMBL/GenBank/DDBJ databases">
        <title>An insight into the sialome of Amazonian anophelines.</title>
        <authorList>
            <person name="Ribeiro J.M."/>
            <person name="Scarpassa V."/>
            <person name="Calvo E."/>
        </authorList>
    </citation>
    <scope>NUCLEOTIDE SEQUENCE</scope>
    <source>
        <tissue evidence="18">Salivary glands</tissue>
    </source>
</reference>
<dbReference type="GO" id="GO:0005783">
    <property type="term" value="C:endoplasmic reticulum"/>
    <property type="evidence" value="ECO:0007669"/>
    <property type="project" value="TreeGrafter"/>
</dbReference>
<keyword evidence="5" id="KW-0479">Metal-binding</keyword>
<feature type="region of interest" description="Disordered" evidence="15">
    <location>
        <begin position="747"/>
        <end position="781"/>
    </location>
</feature>
<dbReference type="InterPro" id="IPR013761">
    <property type="entry name" value="SAM/pointed_sf"/>
</dbReference>
<evidence type="ECO:0000256" key="9">
    <source>
        <dbReference type="ARBA" id="ARBA00023054"/>
    </source>
</evidence>
<name>A0A2M4A266_9DIPT</name>
<dbReference type="GO" id="GO:0005886">
    <property type="term" value="C:plasma membrane"/>
    <property type="evidence" value="ECO:0007669"/>
    <property type="project" value="TreeGrafter"/>
</dbReference>
<dbReference type="Gene3D" id="1.20.5.340">
    <property type="match status" value="1"/>
</dbReference>
<feature type="compositionally biased region" description="Polar residues" evidence="15">
    <location>
        <begin position="105"/>
        <end position="126"/>
    </location>
</feature>
<dbReference type="FunFam" id="1.10.150.50:FF:000009">
    <property type="entry name" value="Stromal interaction molecule 1"/>
    <property type="match status" value="1"/>
</dbReference>
<dbReference type="PANTHER" id="PTHR15136">
    <property type="entry name" value="STROMAL INTERACTION MOLECULE HOMOLOG"/>
    <property type="match status" value="1"/>
</dbReference>
<dbReference type="CDD" id="cd11722">
    <property type="entry name" value="SOAR"/>
    <property type="match status" value="1"/>
</dbReference>
<feature type="compositionally biased region" description="Low complexity" evidence="15">
    <location>
        <begin position="989"/>
        <end position="999"/>
    </location>
</feature>
<dbReference type="InterPro" id="IPR057835">
    <property type="entry name" value="EF-hand_STIM1/2"/>
</dbReference>
<dbReference type="FunFam" id="1.20.5.340:FF:000033">
    <property type="entry name" value="Stromal interaction molecule"/>
    <property type="match status" value="1"/>
</dbReference>
<dbReference type="EMBL" id="GGFK01001593">
    <property type="protein sequence ID" value="MBW34914.1"/>
    <property type="molecule type" value="Transcribed_RNA"/>
</dbReference>
<dbReference type="InterPro" id="IPR001660">
    <property type="entry name" value="SAM"/>
</dbReference>
<protein>
    <submittedName>
        <fullName evidence="18">Putative conserved secreted mucin</fullName>
    </submittedName>
</protein>
<proteinExistence type="predicted"/>
<comment type="subcellular location">
    <subcellularLocation>
        <location evidence="13">Endomembrane system</location>
        <topology evidence="13">Single-pass type I membrane protein</topology>
    </subcellularLocation>
</comment>
<dbReference type="SMART" id="SM00454">
    <property type="entry name" value="SAM"/>
    <property type="match status" value="1"/>
</dbReference>
<dbReference type="Gene3D" id="1.10.150.50">
    <property type="entry name" value="Transcription Factor, Ets-1"/>
    <property type="match status" value="1"/>
</dbReference>
<keyword evidence="7" id="KW-0106">Calcium</keyword>
<evidence type="ECO:0000256" key="13">
    <source>
        <dbReference type="ARBA" id="ARBA00046288"/>
    </source>
</evidence>
<sequence>MRYLRSNVHAFVYYCCCLCSLSLLLLLLLMSVPAVLAQAGTGTGSGDDKVIQPDLRPQIHHQPAGSNSYQPAANTMAGMAHPSHHHHHTQQEQQQQQHLKDGAPSSYQAKQRQTQPQYPSSVATGTHTHERSRQALAAAPPDSSSLQPVTASSRGQQQQQQQQYQHSAPSSSSSSSSPSSSSSSPSSSSSGRSVETRNSYAVLSQAMSQAVHHEFGTYGSGSAATADGGGGVGAGACTIDDIDCLAHHDQLGMEAIRSLHRQLDDDDNGDIDLSESDDFLREELKYDSGYEKRHKAFHFNDDMHISVKELWEAWLRSEVHNWTVDQTTEWLAQSVQLPQYVHLFRLHKVTGKVLPRLAVNNMHYVSNVLGIKDPIHKQKIALKAMDAVLFGPPRETGTRWKDLLLVTLLLTAIIGSWYAYNQNKNAKIHIRRMAKDVEGLLKAEVALKEMQKELEQARLEQENVGKEKMDLERRLREAPTLTSSSSDLELQQLKQEIEMLRSELSRAEVEINDHCWTPPQGLQSWLQLTYELEHKHHIRKRVMAEKQLEQAREACEKLKKKRSSLVGAFVSTHGKSIDDVDRSIVEARNALNDVTNDLQERMHRWKQIESLLGFTIVNNSGIAHLENLLYNRNGVAGKSYRSRLSSSQDDLDDDSVQGYYEGISRGGRDDSSASDEGDRERDTVTFILGGCPSTSNLQMSALNTLNTGIVSPNTAASYCGSGTGTPVTAGPGSSSYGNASIPLPSSATNAISSSSSSNSGAVAQPGYPTTPSHPFGIGGLHAGHGSSGALTQYVSGGQPMMRDSYVADSSHSLFDEYQVSSSSATERMVPPRAKKAPAKLPQIVPSTVGKAPMPPPRKTLSSQSLFQMARSHSADMVALESAKVSVPAPASTISSPAAFAATGYGGPGVVGLGTAATAPPSSHQYEPQEQQYLLQQQPQLQHQQLHDSKIVQQAKEFLLIQQQQQQQQLQQQQLLQVRSRTGGDGLVASGSSTNTTSGGQPTDDAGSTDSSIFDEDVKRRRRKLHFPFGKRFSKSKKQ</sequence>
<dbReference type="SUPFAM" id="SSF47769">
    <property type="entry name" value="SAM/Pointed domain"/>
    <property type="match status" value="1"/>
</dbReference>
<keyword evidence="3" id="KW-0109">Calcium transport</keyword>
<dbReference type="InterPro" id="IPR032393">
    <property type="entry name" value="SOAR_STIM1/2"/>
</dbReference>